<sequence length="227" mass="24096">MQWALENSDMLLRLTGLHLFQAVVPLVLGVLIAVPLAWLARSRRSVGGALMAGSAIMYTVPSLALFVLLPVLLGTKILDITNVIVALTLYAVALLVRSTVDALNSVDNDVRQAAAAMGYRPLRRFLAVDLPLSLPVLIAGLRVISVSNMSLVSVGSLLGIESLGRLFMDGLFRSFPTEIAVGIVLILALALLLDLLLVGLQRLLTPWTRLGRAGTATLAARVRAGAA</sequence>
<evidence type="ECO:0000313" key="8">
    <source>
        <dbReference type="EMBL" id="CEA08798.1"/>
    </source>
</evidence>
<dbReference type="AlphaFoldDB" id="A0A078MNI6"/>
<dbReference type="GO" id="GO:0005886">
    <property type="term" value="C:plasma membrane"/>
    <property type="evidence" value="ECO:0007669"/>
    <property type="project" value="UniProtKB-SubCell"/>
</dbReference>
<keyword evidence="2 6" id="KW-0813">Transport</keyword>
<gene>
    <name evidence="8" type="primary">opuCB_2</name>
    <name evidence="8" type="ORF">BN1051_02156</name>
</gene>
<organism evidence="8">
    <name type="scientific">Arthrobacter saudimassiliensis</name>
    <dbReference type="NCBI Taxonomy" id="1461584"/>
    <lineage>
        <taxon>Bacteria</taxon>
        <taxon>Bacillati</taxon>
        <taxon>Actinomycetota</taxon>
        <taxon>Actinomycetes</taxon>
        <taxon>Micrococcales</taxon>
        <taxon>Micrococcaceae</taxon>
        <taxon>Arthrobacter</taxon>
    </lineage>
</organism>
<evidence type="ECO:0000256" key="2">
    <source>
        <dbReference type="ARBA" id="ARBA00022448"/>
    </source>
</evidence>
<dbReference type="SUPFAM" id="SSF161098">
    <property type="entry name" value="MetI-like"/>
    <property type="match status" value="1"/>
</dbReference>
<comment type="subcellular location">
    <subcellularLocation>
        <location evidence="6">Cell membrane</location>
        <topology evidence="6">Multi-pass membrane protein</topology>
    </subcellularLocation>
    <subcellularLocation>
        <location evidence="1">Membrane</location>
        <topology evidence="1">Multi-pass membrane protein</topology>
    </subcellularLocation>
</comment>
<feature type="transmembrane region" description="Helical" evidence="6">
    <location>
        <begin position="77"/>
        <end position="96"/>
    </location>
</feature>
<feature type="transmembrane region" description="Helical" evidence="6">
    <location>
        <begin position="179"/>
        <end position="200"/>
    </location>
</feature>
<dbReference type="EMBL" id="LN483071">
    <property type="protein sequence ID" value="CEA08798.1"/>
    <property type="molecule type" value="Genomic_DNA"/>
</dbReference>
<keyword evidence="5 6" id="KW-0472">Membrane</keyword>
<proteinExistence type="inferred from homology"/>
<evidence type="ECO:0000256" key="4">
    <source>
        <dbReference type="ARBA" id="ARBA00022989"/>
    </source>
</evidence>
<dbReference type="InterPro" id="IPR035906">
    <property type="entry name" value="MetI-like_sf"/>
</dbReference>
<name>A0A078MNI6_9MICC</name>
<feature type="transmembrane region" description="Helical" evidence="6">
    <location>
        <begin position="132"/>
        <end position="159"/>
    </location>
</feature>
<evidence type="ECO:0000256" key="3">
    <source>
        <dbReference type="ARBA" id="ARBA00022692"/>
    </source>
</evidence>
<dbReference type="PANTHER" id="PTHR30177:SF4">
    <property type="entry name" value="OSMOPROTECTANT IMPORT PERMEASE PROTEIN OSMW"/>
    <property type="match status" value="1"/>
</dbReference>
<protein>
    <submittedName>
        <fullName evidence="8">Glycine betaine/carnitine/choline transport system permease protein OpuCB</fullName>
    </submittedName>
</protein>
<dbReference type="PANTHER" id="PTHR30177">
    <property type="entry name" value="GLYCINE BETAINE/L-PROLINE TRANSPORT SYSTEM PERMEASE PROTEIN PROW"/>
    <property type="match status" value="1"/>
</dbReference>
<accession>A0A078MNI6</accession>
<dbReference type="InterPro" id="IPR000515">
    <property type="entry name" value="MetI-like"/>
</dbReference>
<feature type="domain" description="ABC transmembrane type-1" evidence="7">
    <location>
        <begin position="15"/>
        <end position="197"/>
    </location>
</feature>
<dbReference type="PROSITE" id="PS50928">
    <property type="entry name" value="ABC_TM1"/>
    <property type="match status" value="1"/>
</dbReference>
<keyword evidence="4 6" id="KW-1133">Transmembrane helix</keyword>
<reference evidence="8" key="1">
    <citation type="submission" date="2014-07" db="EMBL/GenBank/DDBJ databases">
        <authorList>
            <person name="Urmite Genomes Urmite Genomes"/>
        </authorList>
    </citation>
    <scope>NUCLEOTIDE SEQUENCE</scope>
    <source>
        <strain evidence="8">11W110_air</strain>
    </source>
</reference>
<dbReference type="GO" id="GO:0055085">
    <property type="term" value="P:transmembrane transport"/>
    <property type="evidence" value="ECO:0007669"/>
    <property type="project" value="InterPro"/>
</dbReference>
<dbReference type="GO" id="GO:0031460">
    <property type="term" value="P:glycine betaine transport"/>
    <property type="evidence" value="ECO:0007669"/>
    <property type="project" value="TreeGrafter"/>
</dbReference>
<dbReference type="CDD" id="cd06261">
    <property type="entry name" value="TM_PBP2"/>
    <property type="match status" value="1"/>
</dbReference>
<dbReference type="PATRIC" id="fig|1461584.3.peg.2131"/>
<evidence type="ECO:0000256" key="1">
    <source>
        <dbReference type="ARBA" id="ARBA00004141"/>
    </source>
</evidence>
<feature type="transmembrane region" description="Helical" evidence="6">
    <location>
        <begin position="20"/>
        <end position="39"/>
    </location>
</feature>
<dbReference type="Pfam" id="PF00528">
    <property type="entry name" value="BPD_transp_1"/>
    <property type="match status" value="1"/>
</dbReference>
<dbReference type="Gene3D" id="1.10.3720.10">
    <property type="entry name" value="MetI-like"/>
    <property type="match status" value="1"/>
</dbReference>
<evidence type="ECO:0000259" key="7">
    <source>
        <dbReference type="PROSITE" id="PS50928"/>
    </source>
</evidence>
<feature type="transmembrane region" description="Helical" evidence="6">
    <location>
        <begin position="46"/>
        <end position="71"/>
    </location>
</feature>
<comment type="similarity">
    <text evidence="6">Belongs to the binding-protein-dependent transport system permease family.</text>
</comment>
<keyword evidence="3 6" id="KW-0812">Transmembrane</keyword>
<evidence type="ECO:0000256" key="6">
    <source>
        <dbReference type="RuleBase" id="RU363032"/>
    </source>
</evidence>
<evidence type="ECO:0000256" key="5">
    <source>
        <dbReference type="ARBA" id="ARBA00023136"/>
    </source>
</evidence>
<dbReference type="InterPro" id="IPR051204">
    <property type="entry name" value="ABC_transp_perm/SBD"/>
</dbReference>